<accession>A0A9D2P3T0</accession>
<gene>
    <name evidence="2" type="ORF">H9756_08730</name>
</gene>
<dbReference type="AlphaFoldDB" id="A0A9D2P3T0"/>
<comment type="caution">
    <text evidence="2">The sequence shown here is derived from an EMBL/GenBank/DDBJ whole genome shotgun (WGS) entry which is preliminary data.</text>
</comment>
<organism evidence="2 3">
    <name type="scientific">Candidatus Mediterraneibacter gallistercoris</name>
    <dbReference type="NCBI Taxonomy" id="2838671"/>
    <lineage>
        <taxon>Bacteria</taxon>
        <taxon>Bacillati</taxon>
        <taxon>Bacillota</taxon>
        <taxon>Clostridia</taxon>
        <taxon>Lachnospirales</taxon>
        <taxon>Lachnospiraceae</taxon>
        <taxon>Mediterraneibacter</taxon>
    </lineage>
</organism>
<proteinExistence type="predicted"/>
<protein>
    <submittedName>
        <fullName evidence="2">Uncharacterized protein</fullName>
    </submittedName>
</protein>
<name>A0A9D2P3T0_9FIRM</name>
<dbReference type="EMBL" id="DWWI01000180">
    <property type="protein sequence ID" value="HJC43746.1"/>
    <property type="molecule type" value="Genomic_DNA"/>
</dbReference>
<reference evidence="2" key="2">
    <citation type="submission" date="2021-04" db="EMBL/GenBank/DDBJ databases">
        <authorList>
            <person name="Gilroy R."/>
        </authorList>
    </citation>
    <scope>NUCLEOTIDE SEQUENCE</scope>
    <source>
        <strain evidence="2">CHK165-2605</strain>
    </source>
</reference>
<reference evidence="2" key="1">
    <citation type="journal article" date="2021" name="PeerJ">
        <title>Extensive microbial diversity within the chicken gut microbiome revealed by metagenomics and culture.</title>
        <authorList>
            <person name="Gilroy R."/>
            <person name="Ravi A."/>
            <person name="Getino M."/>
            <person name="Pursley I."/>
            <person name="Horton D.L."/>
            <person name="Alikhan N.F."/>
            <person name="Baker D."/>
            <person name="Gharbi K."/>
            <person name="Hall N."/>
            <person name="Watson M."/>
            <person name="Adriaenssens E.M."/>
            <person name="Foster-Nyarko E."/>
            <person name="Jarju S."/>
            <person name="Secka A."/>
            <person name="Antonio M."/>
            <person name="Oren A."/>
            <person name="Chaudhuri R.R."/>
            <person name="La Ragione R."/>
            <person name="Hildebrand F."/>
            <person name="Pallen M.J."/>
        </authorList>
    </citation>
    <scope>NUCLEOTIDE SEQUENCE</scope>
    <source>
        <strain evidence="2">CHK165-2605</strain>
    </source>
</reference>
<evidence type="ECO:0000313" key="3">
    <source>
        <dbReference type="Proteomes" id="UP000823895"/>
    </source>
</evidence>
<feature type="region of interest" description="Disordered" evidence="1">
    <location>
        <begin position="1"/>
        <end position="47"/>
    </location>
</feature>
<evidence type="ECO:0000256" key="1">
    <source>
        <dbReference type="SAM" id="MobiDB-lite"/>
    </source>
</evidence>
<feature type="compositionally biased region" description="Basic and acidic residues" evidence="1">
    <location>
        <begin position="23"/>
        <end position="36"/>
    </location>
</feature>
<evidence type="ECO:0000313" key="2">
    <source>
        <dbReference type="EMBL" id="HJC43746.1"/>
    </source>
</evidence>
<dbReference type="Proteomes" id="UP000823895">
    <property type="component" value="Unassembled WGS sequence"/>
</dbReference>
<sequence length="59" mass="6496">MKRSEIELPRNGSVENVSGAEGRSARSEMKRSEIELPRNGSAAGLSRKPEAVLVFRQIN</sequence>